<keyword evidence="1" id="KW-1133">Transmembrane helix</keyword>
<sequence length="106" mass="11560">MKTFEARIDSLLRRDRILAVAFAVAMWVVLVFVCAVALTTSPSPSISVALVVAAILLGGFNTASVAAMVRRYRLSKESVYGPDIEFSDRLREARQQARNAKRGSAS</sequence>
<feature type="transmembrane region" description="Helical" evidence="1">
    <location>
        <begin position="46"/>
        <end position="69"/>
    </location>
</feature>
<evidence type="ECO:0000313" key="3">
    <source>
        <dbReference type="Proteomes" id="UP000295560"/>
    </source>
</evidence>
<name>A0A4R1HPW3_PSEEN</name>
<dbReference type="EMBL" id="SMFZ01000002">
    <property type="protein sequence ID" value="TCK21789.1"/>
    <property type="molecule type" value="Genomic_DNA"/>
</dbReference>
<dbReference type="Proteomes" id="UP000295560">
    <property type="component" value="Unassembled WGS sequence"/>
</dbReference>
<keyword evidence="3" id="KW-1185">Reference proteome</keyword>
<evidence type="ECO:0000256" key="1">
    <source>
        <dbReference type="SAM" id="Phobius"/>
    </source>
</evidence>
<dbReference type="RefSeq" id="WP_132430493.1">
    <property type="nucleotide sequence ID" value="NZ_SMFZ01000002.1"/>
</dbReference>
<protein>
    <submittedName>
        <fullName evidence="2">Uncharacterized protein</fullName>
    </submittedName>
</protein>
<accession>A0A4R1HPW3</accession>
<reference evidence="2 3" key="1">
    <citation type="submission" date="2019-03" db="EMBL/GenBank/DDBJ databases">
        <title>Sequencing the genomes of 1000 actinobacteria strains.</title>
        <authorList>
            <person name="Klenk H.-P."/>
        </authorList>
    </citation>
    <scope>NUCLEOTIDE SEQUENCE [LARGE SCALE GENOMIC DNA]</scope>
    <source>
        <strain evidence="2 3">DSM 44969</strain>
    </source>
</reference>
<evidence type="ECO:0000313" key="2">
    <source>
        <dbReference type="EMBL" id="TCK21789.1"/>
    </source>
</evidence>
<gene>
    <name evidence="2" type="ORF">EV378_5780</name>
</gene>
<comment type="caution">
    <text evidence="2">The sequence shown here is derived from an EMBL/GenBank/DDBJ whole genome shotgun (WGS) entry which is preliminary data.</text>
</comment>
<organism evidence="2 3">
    <name type="scientific">Pseudonocardia endophytica</name>
    <dbReference type="NCBI Taxonomy" id="401976"/>
    <lineage>
        <taxon>Bacteria</taxon>
        <taxon>Bacillati</taxon>
        <taxon>Actinomycetota</taxon>
        <taxon>Actinomycetes</taxon>
        <taxon>Pseudonocardiales</taxon>
        <taxon>Pseudonocardiaceae</taxon>
        <taxon>Pseudonocardia</taxon>
    </lineage>
</organism>
<proteinExistence type="predicted"/>
<keyword evidence="1" id="KW-0472">Membrane</keyword>
<keyword evidence="1" id="KW-0812">Transmembrane</keyword>
<dbReference type="OrthoDB" id="3579685at2"/>
<feature type="transmembrane region" description="Helical" evidence="1">
    <location>
        <begin position="17"/>
        <end position="40"/>
    </location>
</feature>
<dbReference type="AlphaFoldDB" id="A0A4R1HPW3"/>